<feature type="transmembrane region" description="Helical" evidence="10">
    <location>
        <begin position="171"/>
        <end position="193"/>
    </location>
</feature>
<keyword evidence="3" id="KW-0813">Transport</keyword>
<feature type="transmembrane region" description="Helical" evidence="10">
    <location>
        <begin position="359"/>
        <end position="379"/>
    </location>
</feature>
<feature type="transmembrane region" description="Helical" evidence="10">
    <location>
        <begin position="811"/>
        <end position="839"/>
    </location>
</feature>
<dbReference type="InterPro" id="IPR036640">
    <property type="entry name" value="ABC1_TM_sf"/>
</dbReference>
<proteinExistence type="inferred from homology"/>
<feature type="domain" description="ABC transmembrane type-1" evidence="12">
    <location>
        <begin position="140"/>
        <end position="400"/>
    </location>
</feature>
<dbReference type="GO" id="GO:0016887">
    <property type="term" value="F:ATP hydrolysis activity"/>
    <property type="evidence" value="ECO:0007669"/>
    <property type="project" value="InterPro"/>
</dbReference>
<evidence type="ECO:0000256" key="5">
    <source>
        <dbReference type="ARBA" id="ARBA00022737"/>
    </source>
</evidence>
<dbReference type="PROSITE" id="PS00211">
    <property type="entry name" value="ABC_TRANSPORTER_1"/>
    <property type="match status" value="2"/>
</dbReference>
<dbReference type="InterPro" id="IPR017871">
    <property type="entry name" value="ABC_transporter-like_CS"/>
</dbReference>
<sequence length="1379" mass="153670">MSPQGLTSEKNSTEVKIEREPIVDATHGDSLNAGGNVRPQNSFETASFFSKLFFMWPHQLMKEGMLRTLTEIDLPNVMETEASVTNRNYFEKLWQDEVHRVEELRKNLPPNSKKLKTLRPSLHWALAKDFFKTTWVIQPLMFANCTARIVMSLALGYLIESFEKMSNDGYIWAGVLIFCNLIVLFEHHHVFLITWRKGMQIRIGAVASIFAKTLRLNSIGGSDAVPSGKIMNLVSNDVERFIPTALFISYLIWAPLSAIAILIIGMYLIGPAFACGFGLLIFVTTPMQFYLSRRFAILRSRVATITDTRMTLVSQTIVGVRVMKMSGWEKEFEKRIADIRKMEVKQIHKANGLKALNEALFFSVNILVSIVVFLCYVFFFDGILNTRLVFTIFSLTNILQLELTKHLSFGVMSGAECWVSIRRIQQFFEEPELIEKQVMNTTSSSNLSSIEMDRDIIIRLSNVTCYWDVNRHANSADECMEDTTRSTMALEDVSVDLKVGELICVVGSVGSGKSALLSSIVGELSVSKGSIFRSYDSLAYASQDPWIMNGNIKENILMGKEMDPQYYDQVIKACGLTQDFAQFMHGDETMVGDRGVQCSGGQRARLGLARALYRDADIIVLDDPLSAVDSRVGRLIFYSAIMDLMVKKGKCVVLATHQHQYIGNSRCIFMCNGKIRNIGSFSECVELSDGNLHFVSHNADDSSEGSNGNDEKDSGDLMKKEIAKNINSEDVAKHMDNDASKQNITDNQEETKFNGVVSRATFFRYGRAMGGIGICICLLVLFAITQALMLGNVVAIGRWSELEAEQQKSRTIILVVVGLGGAVILSSLFRSLACFALTIRASKRLHDAMTESVLRAKIVFFDTNPSGRFVPTLPKSSLLLQECNSHAHFIFLPSRYVKHRILNRFSADVGSNDDLLPHTLFDFLMCFFLVFGSIITACTAVPAILLAFPPLIWYFMKVRNMFVTTSRELKRFESMARSPIFAMLGESISGIATIRSNGCKNYFENKFSASHDAHGRAFWSFLGSSRWLGFRMDSLMFVACSLASILAVLFSQKGWIGVDPVVFGLALSMLIQLGSIFQWTIRQSAEVVNQMVSVERVSEYSNIEPEPPLHMNGDNNKTWPEHGCIVVKDLTARYRKDLPPTLRGVSFTIEAGKRVGICGRTGSGKSTLVQSLFRILEAECGSIHIDGVDIQTLGLHHLRTGMSVINQHPVLFSGCTIRENLDPFHSYSDEAIIDALTDVQMIQAVHELPDGMNSIVAEGGSNFSVGQRQLLCLSRAILQKSKILVLDEASANVDGRTDQLLQHAVNKSFQESTIVSVAHRLDTIIDNDLILVLGNGEVLEYGTPAELISRNGALSQMVDDTGEELSRELRRRANASKNS</sequence>
<dbReference type="SMART" id="SM00382">
    <property type="entry name" value="AAA"/>
    <property type="match status" value="2"/>
</dbReference>
<keyword evidence="6" id="KW-0547">Nucleotide-binding</keyword>
<dbReference type="InterPro" id="IPR044726">
    <property type="entry name" value="ABCC_6TM_D2"/>
</dbReference>
<comment type="similarity">
    <text evidence="2">Belongs to the ABC transporter superfamily. ABCC family. Conjugate transporter (TC 3.A.1.208) subfamily.</text>
</comment>
<feature type="transmembrane region" description="Helical" evidence="10">
    <location>
        <begin position="241"/>
        <end position="264"/>
    </location>
</feature>
<feature type="domain" description="ABC transporter" evidence="11">
    <location>
        <begin position="1125"/>
        <end position="1360"/>
    </location>
</feature>
<evidence type="ECO:0000313" key="13">
    <source>
        <dbReference type="EMBL" id="CAE0476097.1"/>
    </source>
</evidence>
<feature type="transmembrane region" description="Helical" evidence="10">
    <location>
        <begin position="270"/>
        <end position="291"/>
    </location>
</feature>
<dbReference type="Pfam" id="PF00664">
    <property type="entry name" value="ABC_membrane"/>
    <property type="match status" value="3"/>
</dbReference>
<accession>A0A7S3QFP2</accession>
<feature type="transmembrane region" description="Helical" evidence="10">
    <location>
        <begin position="1028"/>
        <end position="1049"/>
    </location>
</feature>
<dbReference type="InterPro" id="IPR050173">
    <property type="entry name" value="ABC_transporter_C-like"/>
</dbReference>
<name>A0A7S3QFP2_9STRA</name>
<evidence type="ECO:0000256" key="3">
    <source>
        <dbReference type="ARBA" id="ARBA00022448"/>
    </source>
</evidence>
<dbReference type="PANTHER" id="PTHR24223">
    <property type="entry name" value="ATP-BINDING CASSETTE SUB-FAMILY C"/>
    <property type="match status" value="1"/>
</dbReference>
<evidence type="ECO:0000256" key="8">
    <source>
        <dbReference type="ARBA" id="ARBA00022989"/>
    </source>
</evidence>
<feature type="domain" description="ABC transmembrane type-1" evidence="12">
    <location>
        <begin position="771"/>
        <end position="1089"/>
    </location>
</feature>
<dbReference type="GO" id="GO:0140359">
    <property type="term" value="F:ABC-type transporter activity"/>
    <property type="evidence" value="ECO:0007669"/>
    <property type="project" value="InterPro"/>
</dbReference>
<dbReference type="SUPFAM" id="SSF52540">
    <property type="entry name" value="P-loop containing nucleoside triphosphate hydrolases"/>
    <property type="match status" value="2"/>
</dbReference>
<dbReference type="InterPro" id="IPR003593">
    <property type="entry name" value="AAA+_ATPase"/>
</dbReference>
<protein>
    <recommendedName>
        <fullName evidence="14">ATP-dependent transporter ycf16</fullName>
    </recommendedName>
</protein>
<evidence type="ECO:0000256" key="1">
    <source>
        <dbReference type="ARBA" id="ARBA00004141"/>
    </source>
</evidence>
<dbReference type="SUPFAM" id="SSF90123">
    <property type="entry name" value="ABC transporter transmembrane region"/>
    <property type="match status" value="2"/>
</dbReference>
<evidence type="ECO:0000256" key="9">
    <source>
        <dbReference type="ARBA" id="ARBA00023136"/>
    </source>
</evidence>
<dbReference type="Pfam" id="PF00005">
    <property type="entry name" value="ABC_tran"/>
    <property type="match status" value="2"/>
</dbReference>
<dbReference type="PANTHER" id="PTHR24223:SF456">
    <property type="entry name" value="MULTIDRUG RESISTANCE-ASSOCIATED PROTEIN LETHAL(2)03659"/>
    <property type="match status" value="1"/>
</dbReference>
<dbReference type="InterPro" id="IPR044746">
    <property type="entry name" value="ABCC_6TM_D1"/>
</dbReference>
<reference evidence="13" key="1">
    <citation type="submission" date="2021-01" db="EMBL/GenBank/DDBJ databases">
        <authorList>
            <person name="Corre E."/>
            <person name="Pelletier E."/>
            <person name="Niang G."/>
            <person name="Scheremetjew M."/>
            <person name="Finn R."/>
            <person name="Kale V."/>
            <person name="Holt S."/>
            <person name="Cochrane G."/>
            <person name="Meng A."/>
            <person name="Brown T."/>
            <person name="Cohen L."/>
        </authorList>
    </citation>
    <scope>NUCLEOTIDE SEQUENCE</scope>
    <source>
        <strain evidence="13">MM31A-1</strain>
    </source>
</reference>
<dbReference type="CDD" id="cd18579">
    <property type="entry name" value="ABC_6TM_ABCC_D1"/>
    <property type="match status" value="1"/>
</dbReference>
<dbReference type="GO" id="GO:0005524">
    <property type="term" value="F:ATP binding"/>
    <property type="evidence" value="ECO:0007669"/>
    <property type="project" value="UniProtKB-KW"/>
</dbReference>
<evidence type="ECO:0000259" key="11">
    <source>
        <dbReference type="PROSITE" id="PS50893"/>
    </source>
</evidence>
<keyword evidence="4 10" id="KW-0812">Transmembrane</keyword>
<dbReference type="EMBL" id="HBIO01027287">
    <property type="protein sequence ID" value="CAE0476097.1"/>
    <property type="molecule type" value="Transcribed_RNA"/>
</dbReference>
<comment type="subcellular location">
    <subcellularLocation>
        <location evidence="1">Membrane</location>
        <topology evidence="1">Multi-pass membrane protein</topology>
    </subcellularLocation>
</comment>
<gene>
    <name evidence="13" type="ORF">CDEB00056_LOCUS20950</name>
</gene>
<dbReference type="GO" id="GO:0016020">
    <property type="term" value="C:membrane"/>
    <property type="evidence" value="ECO:0007669"/>
    <property type="project" value="UniProtKB-SubCell"/>
</dbReference>
<evidence type="ECO:0000256" key="2">
    <source>
        <dbReference type="ARBA" id="ARBA00009726"/>
    </source>
</evidence>
<dbReference type="Gene3D" id="3.40.50.300">
    <property type="entry name" value="P-loop containing nucleotide triphosphate hydrolases"/>
    <property type="match status" value="2"/>
</dbReference>
<keyword evidence="5" id="KW-0677">Repeat</keyword>
<dbReference type="InterPro" id="IPR003439">
    <property type="entry name" value="ABC_transporter-like_ATP-bd"/>
</dbReference>
<dbReference type="CDD" id="cd03244">
    <property type="entry name" value="ABCC_MRP_domain2"/>
    <property type="match status" value="1"/>
</dbReference>
<keyword evidence="8 10" id="KW-1133">Transmembrane helix</keyword>
<dbReference type="CDD" id="cd18580">
    <property type="entry name" value="ABC_6TM_ABCC_D2"/>
    <property type="match status" value="1"/>
</dbReference>
<feature type="transmembrane region" description="Helical" evidence="10">
    <location>
        <begin position="923"/>
        <end position="956"/>
    </location>
</feature>
<evidence type="ECO:0000256" key="7">
    <source>
        <dbReference type="ARBA" id="ARBA00022840"/>
    </source>
</evidence>
<organism evidence="13">
    <name type="scientific">Chaetoceros debilis</name>
    <dbReference type="NCBI Taxonomy" id="122233"/>
    <lineage>
        <taxon>Eukaryota</taxon>
        <taxon>Sar</taxon>
        <taxon>Stramenopiles</taxon>
        <taxon>Ochrophyta</taxon>
        <taxon>Bacillariophyta</taxon>
        <taxon>Coscinodiscophyceae</taxon>
        <taxon>Chaetocerotophycidae</taxon>
        <taxon>Chaetocerotales</taxon>
        <taxon>Chaetocerotaceae</taxon>
        <taxon>Chaetoceros</taxon>
    </lineage>
</organism>
<evidence type="ECO:0000259" key="12">
    <source>
        <dbReference type="PROSITE" id="PS50929"/>
    </source>
</evidence>
<feature type="transmembrane region" description="Helical" evidence="10">
    <location>
        <begin position="140"/>
        <end position="159"/>
    </location>
</feature>
<dbReference type="InterPro" id="IPR011527">
    <property type="entry name" value="ABC1_TM_dom"/>
</dbReference>
<dbReference type="Gene3D" id="1.20.1560.10">
    <property type="entry name" value="ABC transporter type 1, transmembrane domain"/>
    <property type="match status" value="2"/>
</dbReference>
<dbReference type="PROSITE" id="PS50929">
    <property type="entry name" value="ABC_TM1F"/>
    <property type="match status" value="2"/>
</dbReference>
<dbReference type="PROSITE" id="PS50893">
    <property type="entry name" value="ABC_TRANSPORTER_2"/>
    <property type="match status" value="2"/>
</dbReference>
<dbReference type="FunFam" id="3.40.50.300:FF:000838">
    <property type="entry name" value="ABC multidrug transporter (Eurofung)"/>
    <property type="match status" value="1"/>
</dbReference>
<keyword evidence="7" id="KW-0067">ATP-binding</keyword>
<feature type="transmembrane region" description="Helical" evidence="10">
    <location>
        <begin position="768"/>
        <end position="791"/>
    </location>
</feature>
<evidence type="ECO:0000256" key="10">
    <source>
        <dbReference type="SAM" id="Phobius"/>
    </source>
</evidence>
<dbReference type="InterPro" id="IPR027417">
    <property type="entry name" value="P-loop_NTPase"/>
</dbReference>
<dbReference type="FunFam" id="3.40.50.300:FF:000973">
    <property type="entry name" value="Multidrug resistance-associated protein 4"/>
    <property type="match status" value="1"/>
</dbReference>
<feature type="domain" description="ABC transporter" evidence="11">
    <location>
        <begin position="458"/>
        <end position="697"/>
    </location>
</feature>
<evidence type="ECO:0000256" key="4">
    <source>
        <dbReference type="ARBA" id="ARBA00022692"/>
    </source>
</evidence>
<dbReference type="CDD" id="cd03250">
    <property type="entry name" value="ABCC_MRP_domain1"/>
    <property type="match status" value="1"/>
</dbReference>
<keyword evidence="9 10" id="KW-0472">Membrane</keyword>
<evidence type="ECO:0000256" key="6">
    <source>
        <dbReference type="ARBA" id="ARBA00022741"/>
    </source>
</evidence>
<evidence type="ECO:0008006" key="14">
    <source>
        <dbReference type="Google" id="ProtNLM"/>
    </source>
</evidence>
<feature type="transmembrane region" description="Helical" evidence="10">
    <location>
        <begin position="1061"/>
        <end position="1081"/>
    </location>
</feature>